<accession>A0A8E7B0T0</accession>
<dbReference type="EMBL" id="CP075546">
    <property type="protein sequence ID" value="QVV88368.1"/>
    <property type="molecule type" value="Genomic_DNA"/>
</dbReference>
<sequence>MLVLSSGCTENPLIPAPKPMLEAQVISSSPDFDLVNYQIIDKVTIEVSNIGEGTATECEVSVVVKTSNETVLATESVYFGTIGPGGKKIQDVFIPITLGGLAQIILDLKSGELNLIHETAISFL</sequence>
<reference evidence="1 2" key="1">
    <citation type="submission" date="2021-05" db="EMBL/GenBank/DDBJ databases">
        <title>A novel Methanospirillum isolate from a pyrite-forming mixed culture.</title>
        <authorList>
            <person name="Bunk B."/>
            <person name="Sproer C."/>
            <person name="Spring S."/>
            <person name="Pester M."/>
        </authorList>
    </citation>
    <scope>NUCLEOTIDE SEQUENCE [LARGE SCALE GENOMIC DNA]</scope>
    <source>
        <strain evidence="1 2">J.3.6.1-F.2.7.3</strain>
    </source>
</reference>
<protein>
    <recommendedName>
        <fullName evidence="3">CARDB domain-containing protein</fullName>
    </recommendedName>
</protein>
<organism evidence="1 2">
    <name type="scientific">Methanospirillum purgamenti</name>
    <dbReference type="NCBI Taxonomy" id="2834276"/>
    <lineage>
        <taxon>Archaea</taxon>
        <taxon>Methanobacteriati</taxon>
        <taxon>Methanobacteriota</taxon>
        <taxon>Stenosarchaea group</taxon>
        <taxon>Methanomicrobia</taxon>
        <taxon>Methanomicrobiales</taxon>
        <taxon>Methanospirillaceae</taxon>
        <taxon>Methanospirillum</taxon>
    </lineage>
</organism>
<evidence type="ECO:0000313" key="1">
    <source>
        <dbReference type="EMBL" id="QVV88368.1"/>
    </source>
</evidence>
<keyword evidence="2" id="KW-1185">Reference proteome</keyword>
<proteinExistence type="predicted"/>
<dbReference type="GeneID" id="65098258"/>
<gene>
    <name evidence="1" type="ORF">KHC33_13700</name>
</gene>
<evidence type="ECO:0000313" key="2">
    <source>
        <dbReference type="Proteomes" id="UP000680656"/>
    </source>
</evidence>
<dbReference type="RefSeq" id="WP_214419183.1">
    <property type="nucleotide sequence ID" value="NZ_CP075546.1"/>
</dbReference>
<dbReference type="KEGG" id="mrtj:KHC33_13700"/>
<dbReference type="Proteomes" id="UP000680656">
    <property type="component" value="Chromosome"/>
</dbReference>
<name>A0A8E7B0T0_9EURY</name>
<dbReference type="AlphaFoldDB" id="A0A8E7B0T0"/>
<evidence type="ECO:0008006" key="3">
    <source>
        <dbReference type="Google" id="ProtNLM"/>
    </source>
</evidence>